<comment type="caution">
    <text evidence="2">The sequence shown here is derived from an EMBL/GenBank/DDBJ whole genome shotgun (WGS) entry which is preliminary data.</text>
</comment>
<dbReference type="EMBL" id="PPSL01000003">
    <property type="protein sequence ID" value="PQJ10792.1"/>
    <property type="molecule type" value="Genomic_DNA"/>
</dbReference>
<dbReference type="OrthoDB" id="597977at2"/>
<dbReference type="Proteomes" id="UP000239872">
    <property type="component" value="Unassembled WGS sequence"/>
</dbReference>
<keyword evidence="3" id="KW-1185">Reference proteome</keyword>
<dbReference type="GO" id="GO:0003677">
    <property type="term" value="F:DNA binding"/>
    <property type="evidence" value="ECO:0007669"/>
    <property type="project" value="InterPro"/>
</dbReference>
<name>A0A2S7SV28_9BACT</name>
<dbReference type="Pfam" id="PF12728">
    <property type="entry name" value="HTH_17"/>
    <property type="match status" value="1"/>
</dbReference>
<sequence>MTEKIREKIDQNRELVPMSIKEVSVYTNLTVKYLYKLVHYKKIPVHRSAIGSKLRFEKSEIDEWMFSRTQLTWAQIEESMKASNFVNLPKNKKK</sequence>
<evidence type="ECO:0000313" key="2">
    <source>
        <dbReference type="EMBL" id="PQJ10792.1"/>
    </source>
</evidence>
<dbReference type="InterPro" id="IPR010093">
    <property type="entry name" value="SinI_DNA-bd"/>
</dbReference>
<dbReference type="AlphaFoldDB" id="A0A2S7SV28"/>
<feature type="domain" description="Helix-turn-helix" evidence="1">
    <location>
        <begin position="18"/>
        <end position="65"/>
    </location>
</feature>
<dbReference type="NCBIfam" id="TIGR01764">
    <property type="entry name" value="excise"/>
    <property type="match status" value="1"/>
</dbReference>
<evidence type="ECO:0000313" key="3">
    <source>
        <dbReference type="Proteomes" id="UP000239872"/>
    </source>
</evidence>
<dbReference type="RefSeq" id="WP_105039519.1">
    <property type="nucleotide sequence ID" value="NZ_PPSL01000003.1"/>
</dbReference>
<accession>A0A2S7SV28</accession>
<reference evidence="2 3" key="1">
    <citation type="submission" date="2018-01" db="EMBL/GenBank/DDBJ databases">
        <title>A novel member of the phylum Bacteroidetes isolated from glacier ice.</title>
        <authorList>
            <person name="Liu Q."/>
            <person name="Xin Y.-H."/>
        </authorList>
    </citation>
    <scope>NUCLEOTIDE SEQUENCE [LARGE SCALE GENOMIC DNA]</scope>
    <source>
        <strain evidence="2 3">RB1R16</strain>
    </source>
</reference>
<gene>
    <name evidence="2" type="ORF">CJD36_012545</name>
</gene>
<organism evidence="2 3">
    <name type="scientific">Flavipsychrobacter stenotrophus</name>
    <dbReference type="NCBI Taxonomy" id="2077091"/>
    <lineage>
        <taxon>Bacteria</taxon>
        <taxon>Pseudomonadati</taxon>
        <taxon>Bacteroidota</taxon>
        <taxon>Chitinophagia</taxon>
        <taxon>Chitinophagales</taxon>
        <taxon>Chitinophagaceae</taxon>
        <taxon>Flavipsychrobacter</taxon>
    </lineage>
</organism>
<protein>
    <recommendedName>
        <fullName evidence="1">Helix-turn-helix domain-containing protein</fullName>
    </recommendedName>
</protein>
<dbReference type="InterPro" id="IPR041657">
    <property type="entry name" value="HTH_17"/>
</dbReference>
<proteinExistence type="predicted"/>
<evidence type="ECO:0000259" key="1">
    <source>
        <dbReference type="Pfam" id="PF12728"/>
    </source>
</evidence>